<organism evidence="1 2">
    <name type="scientific">Solanum commersonii</name>
    <name type="common">Commerson's wild potato</name>
    <name type="synonym">Commerson's nightshade</name>
    <dbReference type="NCBI Taxonomy" id="4109"/>
    <lineage>
        <taxon>Eukaryota</taxon>
        <taxon>Viridiplantae</taxon>
        <taxon>Streptophyta</taxon>
        <taxon>Embryophyta</taxon>
        <taxon>Tracheophyta</taxon>
        <taxon>Spermatophyta</taxon>
        <taxon>Magnoliopsida</taxon>
        <taxon>eudicotyledons</taxon>
        <taxon>Gunneridae</taxon>
        <taxon>Pentapetalae</taxon>
        <taxon>asterids</taxon>
        <taxon>lamiids</taxon>
        <taxon>Solanales</taxon>
        <taxon>Solanaceae</taxon>
        <taxon>Solanoideae</taxon>
        <taxon>Solaneae</taxon>
        <taxon>Solanum</taxon>
    </lineage>
</organism>
<keyword evidence="2" id="KW-1185">Reference proteome</keyword>
<proteinExistence type="predicted"/>
<dbReference type="EMBL" id="JACXVP010000008">
    <property type="protein sequence ID" value="KAG5592456.1"/>
    <property type="molecule type" value="Genomic_DNA"/>
</dbReference>
<evidence type="ECO:0000313" key="1">
    <source>
        <dbReference type="EMBL" id="KAG5592456.1"/>
    </source>
</evidence>
<gene>
    <name evidence="1" type="ORF">H5410_042970</name>
</gene>
<sequence length="107" mass="11371">MPMETLIKEPNYDTLSKTWTTGNSPSKSTSTLTLVQLGLVWFLVAISTCKGLSTAAANEKTVSLPKKFGGRDGKDIHAIAVVVSSSGSNIGSHFNVLIGKDQFLCVI</sequence>
<protein>
    <submittedName>
        <fullName evidence="1">Uncharacterized protein</fullName>
    </submittedName>
</protein>
<dbReference type="Proteomes" id="UP000824120">
    <property type="component" value="Chromosome 8"/>
</dbReference>
<reference evidence="1 2" key="1">
    <citation type="submission" date="2020-09" db="EMBL/GenBank/DDBJ databases">
        <title>De no assembly of potato wild relative species, Solanum commersonii.</title>
        <authorList>
            <person name="Cho K."/>
        </authorList>
    </citation>
    <scope>NUCLEOTIDE SEQUENCE [LARGE SCALE GENOMIC DNA]</scope>
    <source>
        <strain evidence="1">LZ3.2</strain>
        <tissue evidence="1">Leaf</tissue>
    </source>
</reference>
<dbReference type="AlphaFoldDB" id="A0A9J5XYZ1"/>
<accession>A0A9J5XYZ1</accession>
<name>A0A9J5XYZ1_SOLCO</name>
<dbReference type="OrthoDB" id="1325802at2759"/>
<evidence type="ECO:0000313" key="2">
    <source>
        <dbReference type="Proteomes" id="UP000824120"/>
    </source>
</evidence>
<comment type="caution">
    <text evidence="1">The sequence shown here is derived from an EMBL/GenBank/DDBJ whole genome shotgun (WGS) entry which is preliminary data.</text>
</comment>